<protein>
    <submittedName>
        <fullName evidence="1">Uncharacterized protein</fullName>
    </submittedName>
</protein>
<sequence length="107" mass="11506">MHHVCADYPGTSCGLCICLETAVLLLEVGLRQFGPDLAEGPGMFGAEAMASSWHALLSPTPTHSPCHLLARSPAGKLRKRELLNSMLCMGEIWTPLLASRTLNSFSL</sequence>
<organism evidence="1 2">
    <name type="scientific">Mauremys mutica</name>
    <name type="common">yellowpond turtle</name>
    <dbReference type="NCBI Taxonomy" id="74926"/>
    <lineage>
        <taxon>Eukaryota</taxon>
        <taxon>Metazoa</taxon>
        <taxon>Chordata</taxon>
        <taxon>Craniata</taxon>
        <taxon>Vertebrata</taxon>
        <taxon>Euteleostomi</taxon>
        <taxon>Archelosauria</taxon>
        <taxon>Testudinata</taxon>
        <taxon>Testudines</taxon>
        <taxon>Cryptodira</taxon>
        <taxon>Durocryptodira</taxon>
        <taxon>Testudinoidea</taxon>
        <taxon>Geoemydidae</taxon>
        <taxon>Geoemydinae</taxon>
        <taxon>Mauremys</taxon>
    </lineage>
</organism>
<keyword evidence="2" id="KW-1185">Reference proteome</keyword>
<dbReference type="EMBL" id="JAHDVG010000483">
    <property type="protein sequence ID" value="KAH1172433.1"/>
    <property type="molecule type" value="Genomic_DNA"/>
</dbReference>
<evidence type="ECO:0000313" key="1">
    <source>
        <dbReference type="EMBL" id="KAH1172433.1"/>
    </source>
</evidence>
<accession>A0A9D3X3W8</accession>
<reference evidence="1" key="1">
    <citation type="submission" date="2021-09" db="EMBL/GenBank/DDBJ databases">
        <title>The genome of Mauremys mutica provides insights into the evolution of semi-aquatic lifestyle.</title>
        <authorList>
            <person name="Gong S."/>
            <person name="Gao Y."/>
        </authorList>
    </citation>
    <scope>NUCLEOTIDE SEQUENCE</scope>
    <source>
        <strain evidence="1">MM-2020</strain>
        <tissue evidence="1">Muscle</tissue>
    </source>
</reference>
<name>A0A9D3X3W8_9SAUR</name>
<evidence type="ECO:0000313" key="2">
    <source>
        <dbReference type="Proteomes" id="UP000827986"/>
    </source>
</evidence>
<proteinExistence type="predicted"/>
<dbReference type="Proteomes" id="UP000827986">
    <property type="component" value="Unassembled WGS sequence"/>
</dbReference>
<comment type="caution">
    <text evidence="1">The sequence shown here is derived from an EMBL/GenBank/DDBJ whole genome shotgun (WGS) entry which is preliminary data.</text>
</comment>
<dbReference type="AlphaFoldDB" id="A0A9D3X3W8"/>
<gene>
    <name evidence="1" type="ORF">KIL84_008051</name>
</gene>